<comment type="caution">
    <text evidence="1">The sequence shown here is derived from an EMBL/GenBank/DDBJ whole genome shotgun (WGS) entry which is preliminary data.</text>
</comment>
<organism evidence="1 2">
    <name type="scientific">Leptosia nina</name>
    <dbReference type="NCBI Taxonomy" id="320188"/>
    <lineage>
        <taxon>Eukaryota</taxon>
        <taxon>Metazoa</taxon>
        <taxon>Ecdysozoa</taxon>
        <taxon>Arthropoda</taxon>
        <taxon>Hexapoda</taxon>
        <taxon>Insecta</taxon>
        <taxon>Pterygota</taxon>
        <taxon>Neoptera</taxon>
        <taxon>Endopterygota</taxon>
        <taxon>Lepidoptera</taxon>
        <taxon>Glossata</taxon>
        <taxon>Ditrysia</taxon>
        <taxon>Papilionoidea</taxon>
        <taxon>Pieridae</taxon>
        <taxon>Pierinae</taxon>
        <taxon>Leptosia</taxon>
    </lineage>
</organism>
<proteinExistence type="predicted"/>
<evidence type="ECO:0000313" key="1">
    <source>
        <dbReference type="EMBL" id="CAK1543977.1"/>
    </source>
</evidence>
<evidence type="ECO:0000313" key="2">
    <source>
        <dbReference type="Proteomes" id="UP001497472"/>
    </source>
</evidence>
<protein>
    <submittedName>
        <fullName evidence="1">Uncharacterized protein</fullName>
    </submittedName>
</protein>
<dbReference type="Proteomes" id="UP001497472">
    <property type="component" value="Unassembled WGS sequence"/>
</dbReference>
<reference evidence="1 2" key="1">
    <citation type="submission" date="2023-11" db="EMBL/GenBank/DDBJ databases">
        <authorList>
            <person name="Okamura Y."/>
        </authorList>
    </citation>
    <scope>NUCLEOTIDE SEQUENCE [LARGE SCALE GENOMIC DNA]</scope>
</reference>
<dbReference type="AlphaFoldDB" id="A0AAV1J4H0"/>
<accession>A0AAV1J4H0</accession>
<name>A0AAV1J4H0_9NEOP</name>
<gene>
    <name evidence="1" type="ORF">LNINA_LOCUS3760</name>
</gene>
<keyword evidence="2" id="KW-1185">Reference proteome</keyword>
<sequence>MKRLTGKKAWSNCAVRGPTPVRVGFPTLSNRPPLQFHPMTWETIISNYILRTFMRRRTLDYFTLDNLYCKWKIAKSRR</sequence>
<dbReference type="EMBL" id="CAVLEF010000005">
    <property type="protein sequence ID" value="CAK1543977.1"/>
    <property type="molecule type" value="Genomic_DNA"/>
</dbReference>